<sequence length="128" mass="15223">MTDRRDELEALLKHERLEKVQNYTTRGRRFQLLPDTDLVDYWVLTMNHWADGSSEFTSQDIDDCQSELMLRRIDPPFDRVTKIWERVAQRAELHLSLIDQDLAGRAAVEALLEHQLEQLRLQTERPKH</sequence>
<keyword evidence="2" id="KW-1185">Reference proteome</keyword>
<organism evidence="1 2">
    <name type="scientific">Bradyrhizobium denitrificans</name>
    <dbReference type="NCBI Taxonomy" id="2734912"/>
    <lineage>
        <taxon>Bacteria</taxon>
        <taxon>Pseudomonadati</taxon>
        <taxon>Pseudomonadota</taxon>
        <taxon>Alphaproteobacteria</taxon>
        <taxon>Hyphomicrobiales</taxon>
        <taxon>Nitrobacteraceae</taxon>
        <taxon>Bradyrhizobium</taxon>
    </lineage>
</organism>
<dbReference type="RefSeq" id="WP_012043237.1">
    <property type="nucleotide sequence ID" value="NZ_JAFCLK010000009.1"/>
</dbReference>
<dbReference type="EMBL" id="JAFCLK010000009">
    <property type="protein sequence ID" value="MBR1136435.1"/>
    <property type="molecule type" value="Genomic_DNA"/>
</dbReference>
<proteinExistence type="predicted"/>
<evidence type="ECO:0000313" key="1">
    <source>
        <dbReference type="EMBL" id="MBR1136435.1"/>
    </source>
</evidence>
<gene>
    <name evidence="1" type="ORF">JQ619_11705</name>
</gene>
<comment type="caution">
    <text evidence="1">The sequence shown here is derived from an EMBL/GenBank/DDBJ whole genome shotgun (WGS) entry which is preliminary data.</text>
</comment>
<name>A0ABS5G5H9_9BRAD</name>
<reference evidence="2" key="1">
    <citation type="journal article" date="2021" name="ISME J.">
        <title>Evolutionary origin and ecological implication of a unique nif island in free-living Bradyrhizobium lineages.</title>
        <authorList>
            <person name="Tao J."/>
        </authorList>
    </citation>
    <scope>NUCLEOTIDE SEQUENCE [LARGE SCALE GENOMIC DNA]</scope>
    <source>
        <strain evidence="2">SZCCT0094</strain>
    </source>
</reference>
<evidence type="ECO:0000313" key="2">
    <source>
        <dbReference type="Proteomes" id="UP001314635"/>
    </source>
</evidence>
<dbReference type="Proteomes" id="UP001314635">
    <property type="component" value="Unassembled WGS sequence"/>
</dbReference>
<protein>
    <submittedName>
        <fullName evidence="1">Uncharacterized protein</fullName>
    </submittedName>
</protein>
<accession>A0ABS5G5H9</accession>